<gene>
    <name evidence="2" type="ORF">KUTeg_001679</name>
</gene>
<reference evidence="2 3" key="1">
    <citation type="submission" date="2022-12" db="EMBL/GenBank/DDBJ databases">
        <title>Chromosome-level genome of Tegillarca granosa.</title>
        <authorList>
            <person name="Kim J."/>
        </authorList>
    </citation>
    <scope>NUCLEOTIDE SEQUENCE [LARGE SCALE GENOMIC DNA]</scope>
    <source>
        <strain evidence="2">Teg-2019</strain>
        <tissue evidence="2">Adductor muscle</tissue>
    </source>
</reference>
<dbReference type="Proteomes" id="UP001217089">
    <property type="component" value="Unassembled WGS sequence"/>
</dbReference>
<dbReference type="PANTHER" id="PTHR34737">
    <property type="entry name" value="EF-HAND DOMAIN-CONTAINING PROTEIN"/>
    <property type="match status" value="1"/>
</dbReference>
<dbReference type="InterPro" id="IPR055313">
    <property type="entry name" value="Temptin-like"/>
</dbReference>
<keyword evidence="3" id="KW-1185">Reference proteome</keyword>
<dbReference type="InterPro" id="IPR057626">
    <property type="entry name" value="S-S_Temptin"/>
</dbReference>
<evidence type="ECO:0000313" key="3">
    <source>
        <dbReference type="Proteomes" id="UP001217089"/>
    </source>
</evidence>
<organism evidence="2 3">
    <name type="scientific">Tegillarca granosa</name>
    <name type="common">Malaysian cockle</name>
    <name type="synonym">Anadara granosa</name>
    <dbReference type="NCBI Taxonomy" id="220873"/>
    <lineage>
        <taxon>Eukaryota</taxon>
        <taxon>Metazoa</taxon>
        <taxon>Spiralia</taxon>
        <taxon>Lophotrochozoa</taxon>
        <taxon>Mollusca</taxon>
        <taxon>Bivalvia</taxon>
        <taxon>Autobranchia</taxon>
        <taxon>Pteriomorphia</taxon>
        <taxon>Arcoida</taxon>
        <taxon>Arcoidea</taxon>
        <taxon>Arcidae</taxon>
        <taxon>Tegillarca</taxon>
    </lineage>
</organism>
<evidence type="ECO:0000259" key="1">
    <source>
        <dbReference type="Pfam" id="PF24784"/>
    </source>
</evidence>
<accession>A0ABQ9FS50</accession>
<dbReference type="EMBL" id="JARBDR010000141">
    <property type="protein sequence ID" value="KAJ8320092.1"/>
    <property type="molecule type" value="Genomic_DNA"/>
</dbReference>
<evidence type="ECO:0000313" key="2">
    <source>
        <dbReference type="EMBL" id="KAJ8320092.1"/>
    </source>
</evidence>
<feature type="domain" description="Temptin Cys/Cys disulfide" evidence="1">
    <location>
        <begin position="11"/>
        <end position="122"/>
    </location>
</feature>
<dbReference type="Gene3D" id="2.60.120.310">
    <property type="entry name" value="Copper type II, ascorbate-dependent monooxygenase, N-terminal domain"/>
    <property type="match status" value="1"/>
</dbReference>
<name>A0ABQ9FS50_TEGGR</name>
<protein>
    <recommendedName>
        <fullName evidence="1">Temptin Cys/Cys disulfide domain-containing protein</fullName>
    </recommendedName>
</protein>
<sequence>MFLLMILRATNSFKYFQSKIPNGDRVPDVCFTESERSQHSENGQDQRASWEGVGHLMPRGSGLLNAFGLDFKQNNFEWTKKFCETDSDNDGRSNGLELGDPDCSWKPGSNLNLTTSLSHPGICEPVHSELCRSSSKNDATACIDNKKPSCGAFNDTDVRRSRFVLSFTPVTTSGCGVFNLPQDRTYHLIAVSSRNIHKNIRRILVYGCDPKQTRINISSGCEHSQFEGCRYLLSELTKTQSSQCYDKEFGIKVGRFGFKQIMYEWEIKENFKVTKGSYIELMYTKTLRKYDMGFAEIGSLYFSIPHNQSDHVVTASCSSECTRTLITSPIFLVFGATSIRDFGKIQYKTQ</sequence>
<comment type="caution">
    <text evidence="2">The sequence shown here is derived from an EMBL/GenBank/DDBJ whole genome shotgun (WGS) entry which is preliminary data.</text>
</comment>
<dbReference type="Pfam" id="PF24784">
    <property type="entry name" value="Temptin_C"/>
    <property type="match status" value="1"/>
</dbReference>
<proteinExistence type="predicted"/>
<dbReference type="PANTHER" id="PTHR34737:SF2">
    <property type="entry name" value="EF-HAND DOMAIN-CONTAINING PROTEIN"/>
    <property type="match status" value="1"/>
</dbReference>
<dbReference type="InterPro" id="IPR036939">
    <property type="entry name" value="Cu2_ascorb_mOase_N_sf"/>
</dbReference>